<keyword evidence="3" id="KW-1185">Reference proteome</keyword>
<evidence type="ECO:0000313" key="2">
    <source>
        <dbReference type="EMBL" id="RBO96091.1"/>
    </source>
</evidence>
<dbReference type="OrthoDB" id="338143at2"/>
<dbReference type="RefSeq" id="WP_067509411.1">
    <property type="nucleotide sequence ID" value="NZ_CP107943.1"/>
</dbReference>
<feature type="domain" description="Mce/MlaD" evidence="1">
    <location>
        <begin position="37"/>
        <end position="111"/>
    </location>
</feature>
<sequence>MTRIPAGAWRTGLFALVMAALLGGVITVIDRPVAGDTRAYTALFTDASGLRAGDDVRLQGVQVGKVGSVRLRDHLAEVRFTVRREHPVYEETVPAIRYQNLTGQRFVDLRQPAHPGVELAEGAVIGTEHTLGSFDITALFNGLQPVLTRMSPEAVNRFAENMLALFDGDEARIGPALEAVEELSGYAVDQQAVLSTLLRNLRLLSDQLVGRSPHTVTLFTALADVFTVLEGELDGVVEYSERIPSLFEPLDRLAASVGLAPERADEFDRRLRELIPDPAATRDLLARIPALLQSLGAAVPVPEALSVCGHGPAEVPEPLAILIGGQRISICKR</sequence>
<dbReference type="GO" id="GO:0051701">
    <property type="term" value="P:biological process involved in interaction with host"/>
    <property type="evidence" value="ECO:0007669"/>
    <property type="project" value="TreeGrafter"/>
</dbReference>
<dbReference type="STRING" id="1210090.GCA_001613185_03202"/>
<dbReference type="EMBL" id="QNRE01000001">
    <property type="protein sequence ID" value="RBO96091.1"/>
    <property type="molecule type" value="Genomic_DNA"/>
</dbReference>
<dbReference type="Proteomes" id="UP000252586">
    <property type="component" value="Unassembled WGS sequence"/>
</dbReference>
<dbReference type="Pfam" id="PF02470">
    <property type="entry name" value="MlaD"/>
    <property type="match status" value="1"/>
</dbReference>
<gene>
    <name evidence="2" type="ORF">DFR74_101102</name>
</gene>
<evidence type="ECO:0000259" key="1">
    <source>
        <dbReference type="Pfam" id="PF02470"/>
    </source>
</evidence>
<dbReference type="AlphaFoldDB" id="A0A366E136"/>
<accession>A0A366E136</accession>
<evidence type="ECO:0000313" key="3">
    <source>
        <dbReference type="Proteomes" id="UP000252586"/>
    </source>
</evidence>
<reference evidence="2 3" key="1">
    <citation type="submission" date="2018-06" db="EMBL/GenBank/DDBJ databases">
        <title>Genomic Encyclopedia of Type Strains, Phase IV (KMG-IV): sequencing the most valuable type-strain genomes for metagenomic binning, comparative biology and taxonomic classification.</title>
        <authorList>
            <person name="Goeker M."/>
        </authorList>
    </citation>
    <scope>NUCLEOTIDE SEQUENCE [LARGE SCALE GENOMIC DNA]</scope>
    <source>
        <strain evidence="2 3">DSM 44599</strain>
    </source>
</reference>
<dbReference type="InterPro" id="IPR003399">
    <property type="entry name" value="Mce/MlaD"/>
</dbReference>
<dbReference type="GO" id="GO:0005576">
    <property type="term" value="C:extracellular region"/>
    <property type="evidence" value="ECO:0007669"/>
    <property type="project" value="TreeGrafter"/>
</dbReference>
<dbReference type="PANTHER" id="PTHR33371:SF17">
    <property type="entry name" value="MCE-FAMILY PROTEIN MCE1B"/>
    <property type="match status" value="1"/>
</dbReference>
<name>A0A366E136_9NOCA</name>
<organism evidence="2 3">
    <name type="scientific">Nocardia puris</name>
    <dbReference type="NCBI Taxonomy" id="208602"/>
    <lineage>
        <taxon>Bacteria</taxon>
        <taxon>Bacillati</taxon>
        <taxon>Actinomycetota</taxon>
        <taxon>Actinomycetes</taxon>
        <taxon>Mycobacteriales</taxon>
        <taxon>Nocardiaceae</taxon>
        <taxon>Nocardia</taxon>
    </lineage>
</organism>
<protein>
    <submittedName>
        <fullName evidence="2">Phospholipid/cholesterol/gamma-HCH transport system substrate-binding protein</fullName>
    </submittedName>
</protein>
<dbReference type="InterPro" id="IPR052336">
    <property type="entry name" value="MlaD_Phospholipid_Transporter"/>
</dbReference>
<proteinExistence type="predicted"/>
<dbReference type="PANTHER" id="PTHR33371">
    <property type="entry name" value="INTERMEMBRANE PHOSPHOLIPID TRANSPORT SYSTEM BINDING PROTEIN MLAD-RELATED"/>
    <property type="match status" value="1"/>
</dbReference>
<comment type="caution">
    <text evidence="2">The sequence shown here is derived from an EMBL/GenBank/DDBJ whole genome shotgun (WGS) entry which is preliminary data.</text>
</comment>